<protein>
    <submittedName>
        <fullName evidence="1">Uncharacterized protein</fullName>
    </submittedName>
</protein>
<gene>
    <name evidence="1" type="ORF">OCBIM_22004391mg</name>
</gene>
<reference evidence="1" key="1">
    <citation type="submission" date="2015-07" db="EMBL/GenBank/DDBJ databases">
        <title>MeaNS - Measles Nucleotide Surveillance Program.</title>
        <authorList>
            <person name="Tran T."/>
            <person name="Druce J."/>
        </authorList>
    </citation>
    <scope>NUCLEOTIDE SEQUENCE</scope>
    <source>
        <strain evidence="1">UCB-OBI-ISO-001</strain>
        <tissue evidence="1">Gonad</tissue>
    </source>
</reference>
<name>A0A0L8FY22_OCTBM</name>
<dbReference type="EMBL" id="KQ425290">
    <property type="protein sequence ID" value="KOF69622.1"/>
    <property type="molecule type" value="Genomic_DNA"/>
</dbReference>
<accession>A0A0L8FY22</accession>
<evidence type="ECO:0000313" key="1">
    <source>
        <dbReference type="EMBL" id="KOF69622.1"/>
    </source>
</evidence>
<organism evidence="1">
    <name type="scientific">Octopus bimaculoides</name>
    <name type="common">California two-spotted octopus</name>
    <dbReference type="NCBI Taxonomy" id="37653"/>
    <lineage>
        <taxon>Eukaryota</taxon>
        <taxon>Metazoa</taxon>
        <taxon>Spiralia</taxon>
        <taxon>Lophotrochozoa</taxon>
        <taxon>Mollusca</taxon>
        <taxon>Cephalopoda</taxon>
        <taxon>Coleoidea</taxon>
        <taxon>Octopodiformes</taxon>
        <taxon>Octopoda</taxon>
        <taxon>Incirrata</taxon>
        <taxon>Octopodidae</taxon>
        <taxon>Octopus</taxon>
    </lineage>
</organism>
<sequence>MYIQFFFPSKSTFSVRIFCPSNSLPHFIHMVLHFFDSNVFCVGFSNKITPHV</sequence>
<dbReference type="AlphaFoldDB" id="A0A0L8FY22"/>
<proteinExistence type="predicted"/>